<dbReference type="GO" id="GO:0005737">
    <property type="term" value="C:cytoplasm"/>
    <property type="evidence" value="ECO:0007669"/>
    <property type="project" value="TreeGrafter"/>
</dbReference>
<dbReference type="Gene3D" id="3.40.366.10">
    <property type="entry name" value="Malonyl-Coenzyme A Acyl Carrier Protein, domain 2"/>
    <property type="match status" value="1"/>
</dbReference>
<dbReference type="Gene3D" id="3.30.70.3290">
    <property type="match status" value="1"/>
</dbReference>
<dbReference type="GO" id="GO:0006633">
    <property type="term" value="P:fatty acid biosynthetic process"/>
    <property type="evidence" value="ECO:0007669"/>
    <property type="project" value="TreeGrafter"/>
</dbReference>
<keyword evidence="4" id="KW-0012">Acyltransferase</keyword>
<evidence type="ECO:0000313" key="4">
    <source>
        <dbReference type="EMBL" id="MDF3636417.1"/>
    </source>
</evidence>
<dbReference type="InterPro" id="IPR016035">
    <property type="entry name" value="Acyl_Trfase/lysoPLipase"/>
</dbReference>
<proteinExistence type="predicted"/>
<evidence type="ECO:0000259" key="3">
    <source>
        <dbReference type="SMART" id="SM00827"/>
    </source>
</evidence>
<dbReference type="GO" id="GO:0004312">
    <property type="term" value="F:fatty acid synthase activity"/>
    <property type="evidence" value="ECO:0007669"/>
    <property type="project" value="TreeGrafter"/>
</dbReference>
<organism evidence="4 5">
    <name type="scientific">Enterobacter cloacae</name>
    <dbReference type="NCBI Taxonomy" id="550"/>
    <lineage>
        <taxon>Bacteria</taxon>
        <taxon>Pseudomonadati</taxon>
        <taxon>Pseudomonadota</taxon>
        <taxon>Gammaproteobacteria</taxon>
        <taxon>Enterobacterales</taxon>
        <taxon>Enterobacteriaceae</taxon>
        <taxon>Enterobacter</taxon>
        <taxon>Enterobacter cloacae complex</taxon>
    </lineage>
</organism>
<keyword evidence="4" id="KW-0808">Transferase</keyword>
<accession>A0AAW6NL89</accession>
<dbReference type="SUPFAM" id="SSF52151">
    <property type="entry name" value="FabD/lysophospholipase-like"/>
    <property type="match status" value="1"/>
</dbReference>
<dbReference type="Pfam" id="PF00698">
    <property type="entry name" value="Acyl_transf_1"/>
    <property type="match status" value="1"/>
</dbReference>
<dbReference type="SMART" id="SM00827">
    <property type="entry name" value="PKS_AT"/>
    <property type="match status" value="1"/>
</dbReference>
<dbReference type="RefSeq" id="WP_276201235.1">
    <property type="nucleotide sequence ID" value="NZ_JARJGR010000569.1"/>
</dbReference>
<dbReference type="InterPro" id="IPR014043">
    <property type="entry name" value="Acyl_transferase_dom"/>
</dbReference>
<keyword evidence="2" id="KW-0597">Phosphoprotein</keyword>
<name>A0AAW6NL89_ENTCL</name>
<dbReference type="InterPro" id="IPR050091">
    <property type="entry name" value="PKS_NRPS_Biosynth_Enz"/>
</dbReference>
<sequence>FCATLSQHDINYRRLSVTGAAHSALLEPILDRFQDACAGLHAEPGQIPIISTLTADVIDGSTLNQADYWRRHMRQPVRFIQSIQVAHQLGARVFLEMGPDAQLVACGQREYRDNAYWIASARRNKEASVVLNQALLQLYAAGVALPWADLLAGDGQRIAAPCYPFDTERYWKERVSPACEPADAALSAGLEVPGRAATALDLPRLEALKQCATRLHAIYVDQLVQRCTGDAIENGVDAMTIMRRGRLLPRYQQLLQRLLNNCVVDGDYRCTDGRYVRARPIEHQQRESLLTELAGYCEGFQAIPDTIARAGDRLYEMMSGAEEPVAIIFPQSASDGVEVLYQEFSFGRYFNQIAAG</sequence>
<dbReference type="GO" id="GO:0005886">
    <property type="term" value="C:plasma membrane"/>
    <property type="evidence" value="ECO:0007669"/>
    <property type="project" value="TreeGrafter"/>
</dbReference>
<keyword evidence="1" id="KW-0596">Phosphopantetheine</keyword>
<evidence type="ECO:0000313" key="5">
    <source>
        <dbReference type="Proteomes" id="UP001215180"/>
    </source>
</evidence>
<dbReference type="GO" id="GO:0071770">
    <property type="term" value="P:DIM/DIP cell wall layer assembly"/>
    <property type="evidence" value="ECO:0007669"/>
    <property type="project" value="TreeGrafter"/>
</dbReference>
<dbReference type="PANTHER" id="PTHR43775">
    <property type="entry name" value="FATTY ACID SYNTHASE"/>
    <property type="match status" value="1"/>
</dbReference>
<protein>
    <submittedName>
        <fullName evidence="4">Acyltransferase domain-containing protein</fullName>
    </submittedName>
</protein>
<feature type="non-terminal residue" evidence="4">
    <location>
        <position position="356"/>
    </location>
</feature>
<dbReference type="PANTHER" id="PTHR43775:SF37">
    <property type="entry name" value="SI:DKEY-61P9.11"/>
    <property type="match status" value="1"/>
</dbReference>
<dbReference type="EMBL" id="JARJGR010000569">
    <property type="protein sequence ID" value="MDF3636417.1"/>
    <property type="molecule type" value="Genomic_DNA"/>
</dbReference>
<comment type="caution">
    <text evidence="4">The sequence shown here is derived from an EMBL/GenBank/DDBJ whole genome shotgun (WGS) entry which is preliminary data.</text>
</comment>
<gene>
    <name evidence="4" type="ORF">P3S46_04165</name>
</gene>
<dbReference type="Proteomes" id="UP001215180">
    <property type="component" value="Unassembled WGS sequence"/>
</dbReference>
<dbReference type="AlphaFoldDB" id="A0AAW6NL89"/>
<feature type="domain" description="Malonyl-CoA:ACP transacylase (MAT)" evidence="3">
    <location>
        <begin position="2"/>
        <end position="125"/>
    </location>
</feature>
<dbReference type="InterPro" id="IPR001227">
    <property type="entry name" value="Ac_transferase_dom_sf"/>
</dbReference>
<feature type="non-terminal residue" evidence="4">
    <location>
        <position position="1"/>
    </location>
</feature>
<reference evidence="4" key="1">
    <citation type="submission" date="2023-03" db="EMBL/GenBank/DDBJ databases">
        <title>A Study on Prevalence and Characterization of Enterobacter cloacae strains in China.</title>
        <authorList>
            <person name="Zheng Z."/>
        </authorList>
    </citation>
    <scope>NUCLEOTIDE SEQUENCE</scope>
    <source>
        <strain evidence="4">EC77</strain>
    </source>
</reference>
<evidence type="ECO:0000256" key="1">
    <source>
        <dbReference type="ARBA" id="ARBA00022450"/>
    </source>
</evidence>
<evidence type="ECO:0000256" key="2">
    <source>
        <dbReference type="ARBA" id="ARBA00022553"/>
    </source>
</evidence>